<name>A0A410D6H7_9BACL</name>
<keyword evidence="3" id="KW-1185">Reference proteome</keyword>
<dbReference type="EMBL" id="CP025688">
    <property type="protein sequence ID" value="QAA21710.1"/>
    <property type="molecule type" value="Genomic_DNA"/>
</dbReference>
<evidence type="ECO:0000313" key="2">
    <source>
        <dbReference type="EMBL" id="QAA21710.1"/>
    </source>
</evidence>
<reference evidence="2 3" key="1">
    <citation type="submission" date="2018-01" db="EMBL/GenBank/DDBJ databases">
        <title>Complete genome sequencing of Sporolactobacillus terrae DLG3.</title>
        <authorList>
            <person name="Nam Y.-D."/>
            <person name="Kang J."/>
            <person name="Chung W.-H."/>
        </authorList>
    </citation>
    <scope>NUCLEOTIDE SEQUENCE [LARGE SCALE GENOMIC DNA]</scope>
    <source>
        <strain evidence="2 3">DLG3</strain>
    </source>
</reference>
<sequence length="77" mass="8745">MQEHQLYLDEKQKIDTLLENNFCIVGIIENLSGTFVAFKQAEETGNAPQATVQLLIPETRKYVTNLLFTSRLDQSVS</sequence>
<dbReference type="Proteomes" id="UP000326951">
    <property type="component" value="Chromosome"/>
</dbReference>
<gene>
    <name evidence="2" type="ORF">C0674_03210</name>
    <name evidence="1" type="ORF">St703_06820</name>
</gene>
<accession>A0A410D6H7</accession>
<proteinExistence type="predicted"/>
<evidence type="ECO:0000313" key="3">
    <source>
        <dbReference type="Proteomes" id="UP000285882"/>
    </source>
</evidence>
<organism evidence="1 4">
    <name type="scientific">Sporolactobacillus terrae</name>
    <dbReference type="NCBI Taxonomy" id="269673"/>
    <lineage>
        <taxon>Bacteria</taxon>
        <taxon>Bacillati</taxon>
        <taxon>Bacillota</taxon>
        <taxon>Bacilli</taxon>
        <taxon>Bacillales</taxon>
        <taxon>Sporolactobacillaceae</taxon>
        <taxon>Sporolactobacillus</taxon>
    </lineage>
</organism>
<reference evidence="1 4" key="2">
    <citation type="submission" date="2019-09" db="EMBL/GenBank/DDBJ databases">
        <title>Complete genome sequence of Sporolactobacillus terrae 70-3.</title>
        <authorList>
            <person name="Tanaka N."/>
            <person name="Shiwa Y."/>
            <person name="Fujita N."/>
            <person name="Tanasupawat S."/>
        </authorList>
    </citation>
    <scope>NUCLEOTIDE SEQUENCE [LARGE SCALE GENOMIC DNA]</scope>
    <source>
        <strain evidence="1 4">70-3</strain>
    </source>
</reference>
<protein>
    <submittedName>
        <fullName evidence="1">Uncharacterized protein</fullName>
    </submittedName>
</protein>
<dbReference type="RefSeq" id="WP_028975804.1">
    <property type="nucleotide sequence ID" value="NZ_AP021853.1"/>
</dbReference>
<dbReference type="AlphaFoldDB" id="A0A410D6H7"/>
<dbReference type="Proteomes" id="UP000285882">
    <property type="component" value="Chromosome"/>
</dbReference>
<evidence type="ECO:0000313" key="4">
    <source>
        <dbReference type="Proteomes" id="UP000326951"/>
    </source>
</evidence>
<evidence type="ECO:0000313" key="1">
    <source>
        <dbReference type="EMBL" id="BBN97977.1"/>
    </source>
</evidence>
<dbReference type="EMBL" id="AP021853">
    <property type="protein sequence ID" value="BBN97977.1"/>
    <property type="molecule type" value="Genomic_DNA"/>
</dbReference>